<accession>A0ABT2CG54</accession>
<organism evidence="11 12">
    <name type="scientific">Streptomyces pyxinae</name>
    <dbReference type="NCBI Taxonomy" id="2970734"/>
    <lineage>
        <taxon>Bacteria</taxon>
        <taxon>Bacillati</taxon>
        <taxon>Actinomycetota</taxon>
        <taxon>Actinomycetes</taxon>
        <taxon>Kitasatosporales</taxon>
        <taxon>Streptomycetaceae</taxon>
        <taxon>Streptomyces</taxon>
    </lineage>
</organism>
<evidence type="ECO:0000256" key="4">
    <source>
        <dbReference type="ARBA" id="ARBA00022692"/>
    </source>
</evidence>
<proteinExistence type="inferred from homology"/>
<name>A0ABT2CG54_9ACTN</name>
<feature type="transmembrane region" description="Helical" evidence="8">
    <location>
        <begin position="45"/>
        <end position="63"/>
    </location>
</feature>
<keyword evidence="7 8" id="KW-0131">Cell cycle</keyword>
<dbReference type="RefSeq" id="WP_258787513.1">
    <property type="nucleotide sequence ID" value="NZ_JANUGQ010000008.1"/>
</dbReference>
<keyword evidence="12" id="KW-1185">Reference proteome</keyword>
<evidence type="ECO:0000313" key="12">
    <source>
        <dbReference type="Proteomes" id="UP001431313"/>
    </source>
</evidence>
<evidence type="ECO:0000256" key="9">
    <source>
        <dbReference type="SAM" id="MobiDB-lite"/>
    </source>
</evidence>
<feature type="region of interest" description="Disordered" evidence="9">
    <location>
        <begin position="1"/>
        <end position="36"/>
    </location>
</feature>
<dbReference type="HAMAP" id="MF_00911">
    <property type="entry name" value="FtsQ_subfam"/>
    <property type="match status" value="1"/>
</dbReference>
<sequence length="272" mass="28976">MAGPTTTRRGAGRKPAGASARPVRRPPAPRAPRAPRRHRFGRRPLLLLAGVLLVVTGVLWLLYGSAWLRVDRVTVSGTRVLRPQEVTEVAAVRLGRPLAALDTDAVAGRLSRELPRVATVEVDREWPGTVALRVTERKPVLLLRKDDRYTEVDAGGVRFATSRQAPAGVPVLELTARARGIAARRFSADRLTREAVRVAGDLPAPVARATRTVRLASYDSITLELAGGRTVVWGSGENGGAKARALTALMKAAPGAAHFDVSAPTAPAVARS</sequence>
<dbReference type="PANTHER" id="PTHR37820:SF1">
    <property type="entry name" value="CELL DIVISION PROTEIN FTSQ"/>
    <property type="match status" value="1"/>
</dbReference>
<comment type="caution">
    <text evidence="11">The sequence shown here is derived from an EMBL/GenBank/DDBJ whole genome shotgun (WGS) entry which is preliminary data.</text>
</comment>
<dbReference type="Proteomes" id="UP001431313">
    <property type="component" value="Unassembled WGS sequence"/>
</dbReference>
<dbReference type="InterPro" id="IPR013685">
    <property type="entry name" value="POTRA_FtsQ_type"/>
</dbReference>
<evidence type="ECO:0000256" key="2">
    <source>
        <dbReference type="ARBA" id="ARBA00022475"/>
    </source>
</evidence>
<evidence type="ECO:0000313" key="11">
    <source>
        <dbReference type="EMBL" id="MCS0636404.1"/>
    </source>
</evidence>
<feature type="domain" description="POTRA" evidence="10">
    <location>
        <begin position="68"/>
        <end position="137"/>
    </location>
</feature>
<reference evidence="11" key="1">
    <citation type="submission" date="2022-08" db="EMBL/GenBank/DDBJ databases">
        <authorList>
            <person name="Somphong A."/>
            <person name="Phongsopitanun W."/>
        </authorList>
    </citation>
    <scope>NUCLEOTIDE SEQUENCE</scope>
    <source>
        <strain evidence="11">LP05-1</strain>
    </source>
</reference>
<keyword evidence="5 8" id="KW-1133">Transmembrane helix</keyword>
<comment type="function">
    <text evidence="8">Essential cell division protein.</text>
</comment>
<comment type="subcellular location">
    <subcellularLocation>
        <location evidence="8">Cell membrane</location>
        <topology evidence="8">Single-pass type II membrane protein</topology>
    </subcellularLocation>
    <subcellularLocation>
        <location evidence="1">Membrane</location>
    </subcellularLocation>
    <text evidence="8">Localizes to the division septum.</text>
</comment>
<dbReference type="InterPro" id="IPR050487">
    <property type="entry name" value="FtsQ_DivIB"/>
</dbReference>
<dbReference type="Gene3D" id="3.10.20.310">
    <property type="entry name" value="membrane protein fhac"/>
    <property type="match status" value="1"/>
</dbReference>
<keyword evidence="3 8" id="KW-0132">Cell division</keyword>
<evidence type="ECO:0000256" key="3">
    <source>
        <dbReference type="ARBA" id="ARBA00022618"/>
    </source>
</evidence>
<keyword evidence="2 8" id="KW-1003">Cell membrane</keyword>
<dbReference type="InterPro" id="IPR034746">
    <property type="entry name" value="POTRA"/>
</dbReference>
<dbReference type="Pfam" id="PF08478">
    <property type="entry name" value="POTRA_1"/>
    <property type="match status" value="1"/>
</dbReference>
<evidence type="ECO:0000256" key="7">
    <source>
        <dbReference type="ARBA" id="ARBA00023306"/>
    </source>
</evidence>
<evidence type="ECO:0000256" key="1">
    <source>
        <dbReference type="ARBA" id="ARBA00004370"/>
    </source>
</evidence>
<comment type="similarity">
    <text evidence="8">Belongs to the FtsQ/DivIB family. FtsQ subfamily.</text>
</comment>
<evidence type="ECO:0000256" key="8">
    <source>
        <dbReference type="HAMAP-Rule" id="MF_00911"/>
    </source>
</evidence>
<protein>
    <recommendedName>
        <fullName evidence="8">Cell division protein FtsQ</fullName>
    </recommendedName>
</protein>
<dbReference type="InterPro" id="IPR026579">
    <property type="entry name" value="FtsQ"/>
</dbReference>
<keyword evidence="4 8" id="KW-0812">Transmembrane</keyword>
<evidence type="ECO:0000259" key="10">
    <source>
        <dbReference type="PROSITE" id="PS51779"/>
    </source>
</evidence>
<evidence type="ECO:0000256" key="6">
    <source>
        <dbReference type="ARBA" id="ARBA00023136"/>
    </source>
</evidence>
<dbReference type="EMBL" id="JANUGQ010000008">
    <property type="protein sequence ID" value="MCS0636404.1"/>
    <property type="molecule type" value="Genomic_DNA"/>
</dbReference>
<evidence type="ECO:0000256" key="5">
    <source>
        <dbReference type="ARBA" id="ARBA00022989"/>
    </source>
</evidence>
<dbReference type="PROSITE" id="PS51779">
    <property type="entry name" value="POTRA"/>
    <property type="match status" value="1"/>
</dbReference>
<gene>
    <name evidence="8" type="primary">ftsQ</name>
    <name evidence="11" type="ORF">NX801_12180</name>
</gene>
<keyword evidence="6 8" id="KW-0472">Membrane</keyword>
<dbReference type="PANTHER" id="PTHR37820">
    <property type="entry name" value="CELL DIVISION PROTEIN DIVIB"/>
    <property type="match status" value="1"/>
</dbReference>